<dbReference type="HOGENOM" id="CLU_1131003_0_0_1"/>
<keyword evidence="3" id="KW-1185">Reference proteome</keyword>
<dbReference type="PaxDb" id="35128-Thaps5502"/>
<sequence length="246" mass="27073">MSSSVASGYSSRVRGSQRTYTISPVFLESPYLQNPIGMGTTNRSRKKSGSKGDASSQKPSRRLQADNINSKFDAESVATRGSILSARTNQRQRPSPSSGRSKPMKNFLLPREMDNLLREFRQKHSDPAMLTTDANNIKDKYEDDDSTIASAMSLDDDAIYKECLKDDEVKDALFSGSLFAAIATRKGGRKNFEAEAHGMNGLAIILPSVVNNVHLDKSGDVSDLESLHSMGDNGRRKNRLRRIVAV</sequence>
<dbReference type="KEGG" id="tps:THAPSDRAFT_5502"/>
<dbReference type="EMBL" id="CM000642">
    <property type="protein sequence ID" value="EED92491.1"/>
    <property type="molecule type" value="Genomic_DNA"/>
</dbReference>
<name>B8C334_THAPS</name>
<gene>
    <name evidence="2" type="ORF">THAPSDRAFT_5502</name>
</gene>
<dbReference type="InParanoid" id="B8C334"/>
<feature type="region of interest" description="Disordered" evidence="1">
    <location>
        <begin position="31"/>
        <end position="106"/>
    </location>
</feature>
<accession>B8C334</accession>
<dbReference type="AlphaFoldDB" id="B8C334"/>
<evidence type="ECO:0000256" key="1">
    <source>
        <dbReference type="SAM" id="MobiDB-lite"/>
    </source>
</evidence>
<organism evidence="2 3">
    <name type="scientific">Thalassiosira pseudonana</name>
    <name type="common">Marine diatom</name>
    <name type="synonym">Cyclotella nana</name>
    <dbReference type="NCBI Taxonomy" id="35128"/>
    <lineage>
        <taxon>Eukaryota</taxon>
        <taxon>Sar</taxon>
        <taxon>Stramenopiles</taxon>
        <taxon>Ochrophyta</taxon>
        <taxon>Bacillariophyta</taxon>
        <taxon>Coscinodiscophyceae</taxon>
        <taxon>Thalassiosirophycidae</taxon>
        <taxon>Thalassiosirales</taxon>
        <taxon>Thalassiosiraceae</taxon>
        <taxon>Thalassiosira</taxon>
    </lineage>
</organism>
<evidence type="ECO:0000313" key="3">
    <source>
        <dbReference type="Proteomes" id="UP000001449"/>
    </source>
</evidence>
<dbReference type="GeneID" id="7450101"/>
<feature type="compositionally biased region" description="Low complexity" evidence="1">
    <location>
        <begin position="91"/>
        <end position="101"/>
    </location>
</feature>
<protein>
    <submittedName>
        <fullName evidence="2">Uncharacterized protein</fullName>
    </submittedName>
</protein>
<reference evidence="2 3" key="1">
    <citation type="journal article" date="2004" name="Science">
        <title>The genome of the diatom Thalassiosira pseudonana: ecology, evolution, and metabolism.</title>
        <authorList>
            <person name="Armbrust E.V."/>
            <person name="Berges J.A."/>
            <person name="Bowler C."/>
            <person name="Green B.R."/>
            <person name="Martinez D."/>
            <person name="Putnam N.H."/>
            <person name="Zhou S."/>
            <person name="Allen A.E."/>
            <person name="Apt K.E."/>
            <person name="Bechner M."/>
            <person name="Brzezinski M.A."/>
            <person name="Chaal B.K."/>
            <person name="Chiovitti A."/>
            <person name="Davis A.K."/>
            <person name="Demarest M.S."/>
            <person name="Detter J.C."/>
            <person name="Glavina T."/>
            <person name="Goodstein D."/>
            <person name="Hadi M.Z."/>
            <person name="Hellsten U."/>
            <person name="Hildebrand M."/>
            <person name="Jenkins B.D."/>
            <person name="Jurka J."/>
            <person name="Kapitonov V.V."/>
            <person name="Kroger N."/>
            <person name="Lau W.W."/>
            <person name="Lane T.W."/>
            <person name="Larimer F.W."/>
            <person name="Lippmeier J.C."/>
            <person name="Lucas S."/>
            <person name="Medina M."/>
            <person name="Montsant A."/>
            <person name="Obornik M."/>
            <person name="Parker M.S."/>
            <person name="Palenik B."/>
            <person name="Pazour G.J."/>
            <person name="Richardson P.M."/>
            <person name="Rynearson T.A."/>
            <person name="Saito M.A."/>
            <person name="Schwartz D.C."/>
            <person name="Thamatrakoln K."/>
            <person name="Valentin K."/>
            <person name="Vardi A."/>
            <person name="Wilkerson F.P."/>
            <person name="Rokhsar D.S."/>
        </authorList>
    </citation>
    <scope>NUCLEOTIDE SEQUENCE [LARGE SCALE GENOMIC DNA]</scope>
    <source>
        <strain evidence="2 3">CCMP1335</strain>
    </source>
</reference>
<evidence type="ECO:0000313" key="2">
    <source>
        <dbReference type="EMBL" id="EED92491.1"/>
    </source>
</evidence>
<dbReference type="Proteomes" id="UP000001449">
    <property type="component" value="Chromosome 5"/>
</dbReference>
<reference evidence="2 3" key="2">
    <citation type="journal article" date="2008" name="Nature">
        <title>The Phaeodactylum genome reveals the evolutionary history of diatom genomes.</title>
        <authorList>
            <person name="Bowler C."/>
            <person name="Allen A.E."/>
            <person name="Badger J.H."/>
            <person name="Grimwood J."/>
            <person name="Jabbari K."/>
            <person name="Kuo A."/>
            <person name="Maheswari U."/>
            <person name="Martens C."/>
            <person name="Maumus F."/>
            <person name="Otillar R.P."/>
            <person name="Rayko E."/>
            <person name="Salamov A."/>
            <person name="Vandepoele K."/>
            <person name="Beszteri B."/>
            <person name="Gruber A."/>
            <person name="Heijde M."/>
            <person name="Katinka M."/>
            <person name="Mock T."/>
            <person name="Valentin K."/>
            <person name="Verret F."/>
            <person name="Berges J.A."/>
            <person name="Brownlee C."/>
            <person name="Cadoret J.P."/>
            <person name="Chiovitti A."/>
            <person name="Choi C.J."/>
            <person name="Coesel S."/>
            <person name="De Martino A."/>
            <person name="Detter J.C."/>
            <person name="Durkin C."/>
            <person name="Falciatore A."/>
            <person name="Fournet J."/>
            <person name="Haruta M."/>
            <person name="Huysman M.J."/>
            <person name="Jenkins B.D."/>
            <person name="Jiroutova K."/>
            <person name="Jorgensen R.E."/>
            <person name="Joubert Y."/>
            <person name="Kaplan A."/>
            <person name="Kroger N."/>
            <person name="Kroth P.G."/>
            <person name="La Roche J."/>
            <person name="Lindquist E."/>
            <person name="Lommer M."/>
            <person name="Martin-Jezequel V."/>
            <person name="Lopez P.J."/>
            <person name="Lucas S."/>
            <person name="Mangogna M."/>
            <person name="McGinnis K."/>
            <person name="Medlin L.K."/>
            <person name="Montsant A."/>
            <person name="Oudot-Le Secq M.P."/>
            <person name="Napoli C."/>
            <person name="Obornik M."/>
            <person name="Parker M.S."/>
            <person name="Petit J.L."/>
            <person name="Porcel B.M."/>
            <person name="Poulsen N."/>
            <person name="Robison M."/>
            <person name="Rychlewski L."/>
            <person name="Rynearson T.A."/>
            <person name="Schmutz J."/>
            <person name="Shapiro H."/>
            <person name="Siaut M."/>
            <person name="Stanley M."/>
            <person name="Sussman M.R."/>
            <person name="Taylor A.R."/>
            <person name="Vardi A."/>
            <person name="von Dassow P."/>
            <person name="Vyverman W."/>
            <person name="Willis A."/>
            <person name="Wyrwicz L.S."/>
            <person name="Rokhsar D.S."/>
            <person name="Weissenbach J."/>
            <person name="Armbrust E.V."/>
            <person name="Green B.R."/>
            <person name="Van de Peer Y."/>
            <person name="Grigoriev I.V."/>
        </authorList>
    </citation>
    <scope>NUCLEOTIDE SEQUENCE [LARGE SCALE GENOMIC DNA]</scope>
    <source>
        <strain evidence="2 3">CCMP1335</strain>
    </source>
</reference>
<proteinExistence type="predicted"/>
<dbReference type="RefSeq" id="XP_002290739.1">
    <property type="nucleotide sequence ID" value="XM_002290703.1"/>
</dbReference>